<dbReference type="Proteomes" id="UP001497623">
    <property type="component" value="Unassembled WGS sequence"/>
</dbReference>
<evidence type="ECO:0000256" key="2">
    <source>
        <dbReference type="ARBA" id="ARBA00022603"/>
    </source>
</evidence>
<evidence type="ECO:0000256" key="7">
    <source>
        <dbReference type="ARBA" id="ARBA00039099"/>
    </source>
</evidence>
<feature type="non-terminal residue" evidence="11">
    <location>
        <position position="573"/>
    </location>
</feature>
<dbReference type="InterPro" id="IPR002905">
    <property type="entry name" value="Trm1"/>
</dbReference>
<accession>A0AAV2QIK3</accession>
<evidence type="ECO:0000256" key="1">
    <source>
        <dbReference type="ARBA" id="ARBA00022555"/>
    </source>
</evidence>
<name>A0AAV2QIK3_MEGNR</name>
<dbReference type="EC" id="2.1.1.216" evidence="7 10"/>
<protein>
    <recommendedName>
        <fullName evidence="9 10">tRNA (guanine(26)-N(2))-dimethyltransferase</fullName>
        <ecNumber evidence="7 10">2.1.1.216</ecNumber>
    </recommendedName>
</protein>
<keyword evidence="3 10" id="KW-0808">Transferase</keyword>
<dbReference type="InterPro" id="IPR029063">
    <property type="entry name" value="SAM-dependent_MTases_sf"/>
</dbReference>
<dbReference type="Gene3D" id="3.30.56.70">
    <property type="entry name" value="N2,N2-dimethylguanosine tRNA methyltransferase, C-terminal domain"/>
    <property type="match status" value="1"/>
</dbReference>
<dbReference type="PANTHER" id="PTHR10631:SF3">
    <property type="entry name" value="TRNA (GUANINE(26)-N(2))-DIMETHYLTRANSFERASE"/>
    <property type="match status" value="1"/>
</dbReference>
<comment type="catalytic activity">
    <reaction evidence="8 10">
        <text>guanosine(26) in tRNA + 2 S-adenosyl-L-methionine = N(2)-dimethylguanosine(26) in tRNA + 2 S-adenosyl-L-homocysteine + 2 H(+)</text>
        <dbReference type="Rhea" id="RHEA:43140"/>
        <dbReference type="Rhea" id="RHEA-COMP:10359"/>
        <dbReference type="Rhea" id="RHEA-COMP:10360"/>
        <dbReference type="ChEBI" id="CHEBI:15378"/>
        <dbReference type="ChEBI" id="CHEBI:57856"/>
        <dbReference type="ChEBI" id="CHEBI:59789"/>
        <dbReference type="ChEBI" id="CHEBI:74269"/>
        <dbReference type="ChEBI" id="CHEBI:74513"/>
        <dbReference type="EC" id="2.1.1.216"/>
    </reaction>
</comment>
<evidence type="ECO:0000256" key="3">
    <source>
        <dbReference type="ARBA" id="ARBA00022679"/>
    </source>
</evidence>
<evidence type="ECO:0000256" key="4">
    <source>
        <dbReference type="ARBA" id="ARBA00022691"/>
    </source>
</evidence>
<dbReference type="GO" id="GO:0000049">
    <property type="term" value="F:tRNA binding"/>
    <property type="evidence" value="ECO:0007669"/>
    <property type="project" value="UniProtKB-UniRule"/>
</dbReference>
<comment type="caution">
    <text evidence="11">The sequence shown here is derived from an EMBL/GenBank/DDBJ whole genome shotgun (WGS) entry which is preliminary data.</text>
</comment>
<evidence type="ECO:0000256" key="5">
    <source>
        <dbReference type="ARBA" id="ARBA00022694"/>
    </source>
</evidence>
<gene>
    <name evidence="11" type="ORF">MNOR_LOCUS12404</name>
</gene>
<dbReference type="GO" id="GO:0005634">
    <property type="term" value="C:nucleus"/>
    <property type="evidence" value="ECO:0007669"/>
    <property type="project" value="TreeGrafter"/>
</dbReference>
<dbReference type="SUPFAM" id="SSF53335">
    <property type="entry name" value="S-adenosyl-L-methionine-dependent methyltransferases"/>
    <property type="match status" value="1"/>
</dbReference>
<dbReference type="EMBL" id="CAXKWB010006780">
    <property type="protein sequence ID" value="CAL4084372.1"/>
    <property type="molecule type" value="Genomic_DNA"/>
</dbReference>
<dbReference type="PROSITE" id="PS51626">
    <property type="entry name" value="SAM_MT_TRM1"/>
    <property type="match status" value="1"/>
</dbReference>
<keyword evidence="2 10" id="KW-0489">Methyltransferase</keyword>
<keyword evidence="6 10" id="KW-0694">RNA-binding</keyword>
<evidence type="ECO:0000313" key="11">
    <source>
        <dbReference type="EMBL" id="CAL4084372.1"/>
    </source>
</evidence>
<keyword evidence="5 10" id="KW-0819">tRNA processing</keyword>
<evidence type="ECO:0000256" key="6">
    <source>
        <dbReference type="ARBA" id="ARBA00022884"/>
    </source>
</evidence>
<evidence type="ECO:0000256" key="9">
    <source>
        <dbReference type="ARBA" id="ARBA00074266"/>
    </source>
</evidence>
<evidence type="ECO:0000256" key="10">
    <source>
        <dbReference type="PROSITE-ProRule" id="PRU00958"/>
    </source>
</evidence>
<comment type="similarity">
    <text evidence="10">Belongs to the class I-like SAM-binding methyltransferase superfamily. Trm1 family.</text>
</comment>
<feature type="non-terminal residue" evidence="11">
    <location>
        <position position="1"/>
    </location>
</feature>
<dbReference type="GO" id="GO:0160104">
    <property type="term" value="F:tRNA (guanine(26)-N2)-dimethyltransferase activity"/>
    <property type="evidence" value="ECO:0007669"/>
    <property type="project" value="UniProtKB-UniRule"/>
</dbReference>
<keyword evidence="12" id="KW-1185">Reference proteome</keyword>
<evidence type="ECO:0000256" key="8">
    <source>
        <dbReference type="ARBA" id="ARBA00051897"/>
    </source>
</evidence>
<evidence type="ECO:0000313" key="12">
    <source>
        <dbReference type="Proteomes" id="UP001497623"/>
    </source>
</evidence>
<sequence length="573" mass="65121">ISSNNIYQKGSNDPKEDSFVIDTKPYTSVTEGKAEVLFPSSHDVFYNPVQEFNRDLSVAVLRVFSSLHKEMENERLKNSDSTQRVDQSNIIQNSESTIELDAESEKESMKLYPNGVKDENGICILEALAASGLRSIRYAHEKLELLKLFQNNAAQKLLILMAKNLKHDKYTNYITYPKLSMVMYQHREPKKRFDAIDLDPYGSPHIFLDGAVQCVTDGGILLVTCTDMAVLCGNSPETCYIKYGATSLKSKACHEIALRIVLQRENAAKNYGWPTAAFVSENRNFTLDIEFKIRSSILVEVKCLYIFSHVGWVYQCVGCDSTVMQPLGTVVRNGKSVKYQVSRGPPVQESCVHCNAKHQVAGPIWLAPIHDVVFLQRLKASLREEDFKTFRRMYGTITMMEEELQDVPLYYVIDRLASIAGLNLPKSNLVRSALLNAGYRVSYSHACKASLKTDAPTQVIWDMVREWDKVSPANRSKMAADRPGRIILEKEQKTKISFEVHSDSNPESRNTKLLRFQMAPEKNWGPACKARTSLFCNDQEDKRSRNQGKKRCKEYVLEKPNKIIKEDESNTFM</sequence>
<dbReference type="PANTHER" id="PTHR10631">
    <property type="entry name" value="N 2 ,N 2 -DIMETHYLGUANOSINE TRNA METHYLTRANSFERASE"/>
    <property type="match status" value="1"/>
</dbReference>
<keyword evidence="1 10" id="KW-0820">tRNA-binding</keyword>
<organism evidence="11 12">
    <name type="scientific">Meganyctiphanes norvegica</name>
    <name type="common">Northern krill</name>
    <name type="synonym">Thysanopoda norvegica</name>
    <dbReference type="NCBI Taxonomy" id="48144"/>
    <lineage>
        <taxon>Eukaryota</taxon>
        <taxon>Metazoa</taxon>
        <taxon>Ecdysozoa</taxon>
        <taxon>Arthropoda</taxon>
        <taxon>Crustacea</taxon>
        <taxon>Multicrustacea</taxon>
        <taxon>Malacostraca</taxon>
        <taxon>Eumalacostraca</taxon>
        <taxon>Eucarida</taxon>
        <taxon>Euphausiacea</taxon>
        <taxon>Euphausiidae</taxon>
        <taxon>Meganyctiphanes</taxon>
    </lineage>
</organism>
<reference evidence="11 12" key="1">
    <citation type="submission" date="2024-05" db="EMBL/GenBank/DDBJ databases">
        <authorList>
            <person name="Wallberg A."/>
        </authorList>
    </citation>
    <scope>NUCLEOTIDE SEQUENCE [LARGE SCALE GENOMIC DNA]</scope>
</reference>
<dbReference type="Gene3D" id="3.40.50.150">
    <property type="entry name" value="Vaccinia Virus protein VP39"/>
    <property type="match status" value="1"/>
</dbReference>
<keyword evidence="4 10" id="KW-0949">S-adenosyl-L-methionine</keyword>
<dbReference type="GO" id="GO:0002940">
    <property type="term" value="P:tRNA N2-guanine methylation"/>
    <property type="evidence" value="ECO:0007669"/>
    <property type="project" value="TreeGrafter"/>
</dbReference>
<dbReference type="InterPro" id="IPR042296">
    <property type="entry name" value="tRNA_met_Trm1_C"/>
</dbReference>
<dbReference type="Pfam" id="PF02005">
    <property type="entry name" value="TRM"/>
    <property type="match status" value="1"/>
</dbReference>
<dbReference type="FunFam" id="3.30.56.70:FF:000001">
    <property type="entry name" value="tRNA (guanine(26)-N(2))-dimethyltransferase"/>
    <property type="match status" value="1"/>
</dbReference>
<proteinExistence type="inferred from homology"/>
<dbReference type="AlphaFoldDB" id="A0AAV2QIK3"/>